<evidence type="ECO:0000256" key="7">
    <source>
        <dbReference type="ARBA" id="ARBA00022777"/>
    </source>
</evidence>
<organism evidence="27">
    <name type="scientific">Onchocerca ochengi</name>
    <name type="common">Filarial nematode worm</name>
    <dbReference type="NCBI Taxonomy" id="42157"/>
    <lineage>
        <taxon>Eukaryota</taxon>
        <taxon>Metazoa</taxon>
        <taxon>Ecdysozoa</taxon>
        <taxon>Nematoda</taxon>
        <taxon>Chromadorea</taxon>
        <taxon>Rhabditida</taxon>
        <taxon>Spirurina</taxon>
        <taxon>Spiruromorpha</taxon>
        <taxon>Filarioidea</taxon>
        <taxon>Onchocercidae</taxon>
        <taxon>Onchocerca</taxon>
    </lineage>
</organism>
<dbReference type="PROSITE" id="PS00107">
    <property type="entry name" value="PROTEIN_KINASE_ATP"/>
    <property type="match status" value="1"/>
</dbReference>
<keyword evidence="6 18" id="KW-0547">Nucleotide-binding</keyword>
<keyword evidence="26" id="KW-1185">Reference proteome</keyword>
<dbReference type="InterPro" id="IPR000719">
    <property type="entry name" value="Prot_kinase_dom"/>
</dbReference>
<evidence type="ECO:0000256" key="17">
    <source>
        <dbReference type="PIRSR" id="PIRSR000615-1"/>
    </source>
</evidence>
<evidence type="ECO:0000259" key="23">
    <source>
        <dbReference type="PROSITE" id="PS50011"/>
    </source>
</evidence>
<dbReference type="PROSITE" id="PS50011">
    <property type="entry name" value="PROTEIN_KINASE_DOM"/>
    <property type="match status" value="1"/>
</dbReference>
<dbReference type="WBParaSite" id="nOo.2.0.1.t01479-RA">
    <property type="protein sequence ID" value="nOo.2.0.1.t01479-RA"/>
    <property type="gene ID" value="nOo.2.0.1.g01479"/>
</dbReference>
<dbReference type="Proteomes" id="UP000271087">
    <property type="component" value="Unassembled WGS sequence"/>
</dbReference>
<evidence type="ECO:0000256" key="18">
    <source>
        <dbReference type="PIRSR" id="PIRSR000615-2"/>
    </source>
</evidence>
<feature type="binding site" evidence="19">
    <location>
        <position position="1218"/>
    </location>
    <ligand>
        <name>Mg(2+)</name>
        <dbReference type="ChEBI" id="CHEBI:18420"/>
    </ligand>
</feature>
<evidence type="ECO:0000256" key="12">
    <source>
        <dbReference type="ARBA" id="ARBA00023157"/>
    </source>
</evidence>
<evidence type="ECO:0000256" key="4">
    <source>
        <dbReference type="ARBA" id="ARBA00022679"/>
    </source>
</evidence>
<feature type="coiled-coil region" evidence="21">
    <location>
        <begin position="949"/>
        <end position="976"/>
    </location>
</feature>
<evidence type="ECO:0000256" key="1">
    <source>
        <dbReference type="ARBA" id="ARBA00004162"/>
    </source>
</evidence>
<dbReference type="CDD" id="cd00192">
    <property type="entry name" value="PTKc"/>
    <property type="match status" value="1"/>
</dbReference>
<dbReference type="InterPro" id="IPR007110">
    <property type="entry name" value="Ig-like_dom"/>
</dbReference>
<keyword evidence="3" id="KW-1003">Cell membrane</keyword>
<dbReference type="InterPro" id="IPR013151">
    <property type="entry name" value="Immunoglobulin_dom"/>
</dbReference>
<protein>
    <recommendedName>
        <fullName evidence="2">receptor protein-tyrosine kinase</fullName>
        <ecNumber evidence="2">2.7.10.1</ecNumber>
    </recommendedName>
</protein>
<dbReference type="GO" id="GO:0045138">
    <property type="term" value="P:nematode male tail tip morphogenesis"/>
    <property type="evidence" value="ECO:0007669"/>
    <property type="project" value="UniProtKB-ARBA"/>
</dbReference>
<dbReference type="SMART" id="SM00219">
    <property type="entry name" value="TyrKc"/>
    <property type="match status" value="1"/>
</dbReference>
<dbReference type="FunFam" id="1.10.510.10:FF:000554">
    <property type="entry name" value="Predicted protein"/>
    <property type="match status" value="1"/>
</dbReference>
<dbReference type="GO" id="GO:0005524">
    <property type="term" value="F:ATP binding"/>
    <property type="evidence" value="ECO:0007669"/>
    <property type="project" value="UniProtKB-UniRule"/>
</dbReference>
<dbReference type="InterPro" id="IPR036179">
    <property type="entry name" value="Ig-like_dom_sf"/>
</dbReference>
<dbReference type="EMBL" id="UYRW01000189">
    <property type="protein sequence ID" value="VDK64256.1"/>
    <property type="molecule type" value="Genomic_DNA"/>
</dbReference>
<dbReference type="InterPro" id="IPR003006">
    <property type="entry name" value="Ig/MHC_CS"/>
</dbReference>
<dbReference type="GO" id="GO:0005886">
    <property type="term" value="C:plasma membrane"/>
    <property type="evidence" value="ECO:0007669"/>
    <property type="project" value="UniProtKB-SubCell"/>
</dbReference>
<evidence type="ECO:0000256" key="11">
    <source>
        <dbReference type="ARBA" id="ARBA00023137"/>
    </source>
</evidence>
<dbReference type="SMART" id="SM00408">
    <property type="entry name" value="IGc2"/>
    <property type="match status" value="3"/>
</dbReference>
<dbReference type="InterPro" id="IPR013783">
    <property type="entry name" value="Ig-like_fold"/>
</dbReference>
<evidence type="ECO:0000256" key="19">
    <source>
        <dbReference type="PIRSR" id="PIRSR000615-3"/>
    </source>
</evidence>
<dbReference type="Gene3D" id="3.30.200.20">
    <property type="entry name" value="Phosphorylase Kinase, domain 1"/>
    <property type="match status" value="1"/>
</dbReference>
<keyword evidence="12" id="KW-1015">Disulfide bond</keyword>
<reference evidence="27" key="1">
    <citation type="submission" date="2016-06" db="UniProtKB">
        <authorList>
            <consortium name="WormBaseParasite"/>
        </authorList>
    </citation>
    <scope>IDENTIFICATION</scope>
</reference>
<dbReference type="InterPro" id="IPR003599">
    <property type="entry name" value="Ig_sub"/>
</dbReference>
<dbReference type="SUPFAM" id="SSF48726">
    <property type="entry name" value="Immunoglobulin"/>
    <property type="match status" value="4"/>
</dbReference>
<dbReference type="PROSITE" id="PS00290">
    <property type="entry name" value="IG_MHC"/>
    <property type="match status" value="1"/>
</dbReference>
<dbReference type="Pfam" id="PF00047">
    <property type="entry name" value="ig"/>
    <property type="match status" value="1"/>
</dbReference>
<dbReference type="InterPro" id="IPR008266">
    <property type="entry name" value="Tyr_kinase_AS"/>
</dbReference>
<dbReference type="InterPro" id="IPR017441">
    <property type="entry name" value="Protein_kinase_ATP_BS"/>
</dbReference>
<dbReference type="PIRSF" id="PIRSF000615">
    <property type="entry name" value="TyrPK_CSF1-R"/>
    <property type="match status" value="1"/>
</dbReference>
<evidence type="ECO:0000256" key="14">
    <source>
        <dbReference type="ARBA" id="ARBA00023180"/>
    </source>
</evidence>
<dbReference type="SUPFAM" id="SSF56112">
    <property type="entry name" value="Protein kinase-like (PK-like)"/>
    <property type="match status" value="1"/>
</dbReference>
<feature type="binding site" evidence="18">
    <location>
        <begin position="1019"/>
        <end position="1026"/>
    </location>
    <ligand>
        <name>ATP</name>
        <dbReference type="ChEBI" id="CHEBI:30616"/>
    </ligand>
</feature>
<feature type="transmembrane region" description="Helical" evidence="22">
    <location>
        <begin position="930"/>
        <end position="953"/>
    </location>
</feature>
<comment type="subcellular location">
    <subcellularLocation>
        <location evidence="1">Cell membrane</location>
        <topology evidence="1">Single-pass membrane protein</topology>
    </subcellularLocation>
</comment>
<dbReference type="InterPro" id="IPR003598">
    <property type="entry name" value="Ig_sub2"/>
</dbReference>
<feature type="active site" description="Proton acceptor" evidence="17">
    <location>
        <position position="1200"/>
    </location>
</feature>
<dbReference type="CDD" id="cd00096">
    <property type="entry name" value="Ig"/>
    <property type="match status" value="1"/>
</dbReference>
<feature type="binding site" evidence="19">
    <location>
        <position position="1205"/>
    </location>
    <ligand>
        <name>Mg(2+)</name>
        <dbReference type="ChEBI" id="CHEBI:18420"/>
    </ligand>
</feature>
<keyword evidence="19" id="KW-0460">Magnesium</keyword>
<evidence type="ECO:0000256" key="10">
    <source>
        <dbReference type="ARBA" id="ARBA00023136"/>
    </source>
</evidence>
<dbReference type="PANTHER" id="PTHR24416:SF602">
    <property type="entry name" value="PROTEIN VER-1-RELATED"/>
    <property type="match status" value="1"/>
</dbReference>
<dbReference type="SMART" id="SM00409">
    <property type="entry name" value="IG"/>
    <property type="match status" value="5"/>
</dbReference>
<evidence type="ECO:0000313" key="25">
    <source>
        <dbReference type="EMBL" id="VDK64256.1"/>
    </source>
</evidence>
<feature type="domain" description="Protein kinase" evidence="23">
    <location>
        <begin position="1012"/>
        <end position="1337"/>
    </location>
</feature>
<sequence>MEELVDDTIQQIFSDILRIEWFDEQDNDNLLSQALLYNRVIALPHRWKINNPDDPGDASLLANVNSLTHSSQKNSHDDSSAFSLIHHIPRLLAAFYGDIHKRTLATVRMKEVQCSSAKVFRFGTDSHVCPRSLRATSPTISSTKEHRYISPAYSPLPSFYCRTSCRRRLMHLFHPFVAHLFIILCFITSDASPYAPVIIGNIDFREYKGQQYIERKTGEALELNCSTMEAVKWILPNNTLSIDFDPNERTSRVTESGFDIGFRSLRIEPLKRSDTGEYVCVAEHSGFSSSIYVYVSNDKSEKSVKTGSFLNSGPLIISKALRGLNVVLPCRTDKFIESGVELFINHVKQTTGIQFDPRIGFVVDRRLLNDRTEIPVRCEYLGHVSEMVIVPIKNDQEIEDSPVIEMSSVWPYLRQKLEMNCTFHTRDGFRYVLTWKCPQCEDGTGHVVSNRYVKIRDGIRKLLFIGDLHEADSGDYECIVTNKDDMHDVRRSVHRLQVSPTRGQLKVIDFSENVDFEEGDTVTLFHMARAFPSDEYSNGVTSHEILPYLDFLSCRESIPFNSPEYSKTISSRGELVEKIDKDVRSKLNADIHEDELSIINAAVDDSATYQLVIRVSEDYVYRKNWTLSIRPISIQPRIIIHDQFGQPLSSHVLIDSKIIVTCIVKDTIPRKLRLLYETRDREWKQPDDYEELSGFTYESAVKWITYAKEHMRIRCEDDETKKIDEKDLVISEVETINAYFIAKKPVDLLNEGSSIYEKDHLELICILPLDDEFDVSWVHDNVQLSRPVRYITLYSQKFKTTLDNISSDQSGDYHCIAKSKNDHISRTYTLHIKVNRVVAPYIIEANEEYEHLAKYGERTELACPIEGEPEPLYRWLKNGIEYNGYGSLTKKIDFPRVIVEDKAIYTCVAKNRAGSQQLTGEPAYIRSSKYWWTLGFVTVSVLFLLLLALVFLLKQYRKSKRQKEQLRALYNQLMSESNGEYLTGSIDLKQPLHERVEQLPYDRRYEISKDKLSFKQLLGGGHFGQVYLGELKKPRVSDSLAVSDVLKVAIKAPRDGRNLHHQKALADELKIMIAIGIHPNVLCLIGAVTKQMSSGQLYVIMEYCENDNLKDYLSKNSAGFLNEVEVNREPLSSDGYLTPTRNAQHESQIYLAELKPQWAIEVDEVRMADKMITTGDLISFGYQVANGMEYLSSKMCIHRDIAARNILVTKNRAIRIADFGLARKDSTVYHIRSSQNVPLPLKWMALESILYHNFTEQSDVWSYGILLWEIFSLGKVPYPQVDNDDLVNYLQEGNRMEQPKFAPDDIYNLMRQCWLSDPSNRPMFSECRVLMKTHLSRASPPLSARLDKMLKEDQILMERYSEWRDAEENELDLRAQATRNGFIAVPTQEPQTNSNIYM</sequence>
<keyword evidence="10 22" id="KW-0472">Membrane</keyword>
<keyword evidence="8 18" id="KW-0067">ATP-binding</keyword>
<evidence type="ECO:0000256" key="8">
    <source>
        <dbReference type="ARBA" id="ARBA00022840"/>
    </source>
</evidence>
<keyword evidence="9 22" id="KW-1133">Transmembrane helix</keyword>
<evidence type="ECO:0000256" key="5">
    <source>
        <dbReference type="ARBA" id="ARBA00022692"/>
    </source>
</evidence>
<evidence type="ECO:0000256" key="22">
    <source>
        <dbReference type="SAM" id="Phobius"/>
    </source>
</evidence>
<keyword evidence="11" id="KW-0829">Tyrosine-protein kinase</keyword>
<evidence type="ECO:0000256" key="6">
    <source>
        <dbReference type="ARBA" id="ARBA00022741"/>
    </source>
</evidence>
<feature type="domain" description="Ig-like" evidence="24">
    <location>
        <begin position="196"/>
        <end position="296"/>
    </location>
</feature>
<comment type="catalytic activity">
    <reaction evidence="16">
        <text>L-tyrosyl-[protein] + ATP = O-phospho-L-tyrosyl-[protein] + ADP + H(+)</text>
        <dbReference type="Rhea" id="RHEA:10596"/>
        <dbReference type="Rhea" id="RHEA-COMP:10136"/>
        <dbReference type="Rhea" id="RHEA-COMP:20101"/>
        <dbReference type="ChEBI" id="CHEBI:15378"/>
        <dbReference type="ChEBI" id="CHEBI:30616"/>
        <dbReference type="ChEBI" id="CHEBI:46858"/>
        <dbReference type="ChEBI" id="CHEBI:61978"/>
        <dbReference type="ChEBI" id="CHEBI:456216"/>
        <dbReference type="EC" id="2.7.10.1"/>
    </reaction>
</comment>
<name>A0A182E0K1_ONCOC</name>
<dbReference type="Pfam" id="PF07714">
    <property type="entry name" value="PK_Tyr_Ser-Thr"/>
    <property type="match status" value="1"/>
</dbReference>
<feature type="binding site" evidence="18">
    <location>
        <position position="1204"/>
    </location>
    <ligand>
        <name>ATP</name>
        <dbReference type="ChEBI" id="CHEBI:30616"/>
    </ligand>
</feature>
<dbReference type="GO" id="GO:0007169">
    <property type="term" value="P:cell surface receptor protein tyrosine kinase signaling pathway"/>
    <property type="evidence" value="ECO:0007669"/>
    <property type="project" value="TreeGrafter"/>
</dbReference>
<dbReference type="GO" id="GO:0004714">
    <property type="term" value="F:transmembrane receptor protein tyrosine kinase activity"/>
    <property type="evidence" value="ECO:0007669"/>
    <property type="project" value="UniProtKB-EC"/>
</dbReference>
<dbReference type="InterPro" id="IPR050122">
    <property type="entry name" value="RTK"/>
</dbReference>
<reference evidence="25 26" key="2">
    <citation type="submission" date="2018-08" db="EMBL/GenBank/DDBJ databases">
        <authorList>
            <person name="Laetsch R D."/>
            <person name="Stevens L."/>
            <person name="Kumar S."/>
            <person name="Blaxter L. M."/>
        </authorList>
    </citation>
    <scope>NUCLEOTIDE SEQUENCE [LARGE SCALE GENOMIC DNA]</scope>
</reference>
<evidence type="ECO:0000256" key="3">
    <source>
        <dbReference type="ARBA" id="ARBA00022475"/>
    </source>
</evidence>
<feature type="domain" description="Ig-like" evidence="24">
    <location>
        <begin position="751"/>
        <end position="831"/>
    </location>
</feature>
<dbReference type="Gene3D" id="1.10.510.10">
    <property type="entry name" value="Transferase(Phosphotransferase) domain 1"/>
    <property type="match status" value="1"/>
</dbReference>
<gene>
    <name evidence="25" type="ORF">NOO_LOCUS1479</name>
</gene>
<dbReference type="FunFam" id="3.30.200.20:FF:000586">
    <property type="entry name" value="Receptor protein-tyrosine kinase"/>
    <property type="match status" value="1"/>
</dbReference>
<feature type="domain" description="Ig-like" evidence="24">
    <location>
        <begin position="391"/>
        <end position="494"/>
    </location>
</feature>
<keyword evidence="15" id="KW-0393">Immunoglobulin domain</keyword>
<dbReference type="GO" id="GO:0046872">
    <property type="term" value="F:metal ion binding"/>
    <property type="evidence" value="ECO:0007669"/>
    <property type="project" value="UniProtKB-KW"/>
</dbReference>
<dbReference type="OrthoDB" id="5912975at2759"/>
<dbReference type="EC" id="2.7.10.1" evidence="2"/>
<dbReference type="Gene3D" id="2.60.40.10">
    <property type="entry name" value="Immunoglobulins"/>
    <property type="match status" value="4"/>
</dbReference>
<dbReference type="PROSITE" id="PS00109">
    <property type="entry name" value="PROTEIN_KINASE_TYR"/>
    <property type="match status" value="1"/>
</dbReference>
<keyword evidence="14" id="KW-0325">Glycoprotein</keyword>
<evidence type="ECO:0000256" key="16">
    <source>
        <dbReference type="ARBA" id="ARBA00051243"/>
    </source>
</evidence>
<evidence type="ECO:0000256" key="2">
    <source>
        <dbReference type="ARBA" id="ARBA00011902"/>
    </source>
</evidence>
<dbReference type="InterPro" id="IPR011009">
    <property type="entry name" value="Kinase-like_dom_sf"/>
</dbReference>
<evidence type="ECO:0000313" key="26">
    <source>
        <dbReference type="Proteomes" id="UP000271087"/>
    </source>
</evidence>
<proteinExistence type="predicted"/>
<evidence type="ECO:0000313" key="27">
    <source>
        <dbReference type="WBParaSite" id="nOo.2.0.1.t01479-RA"/>
    </source>
</evidence>
<dbReference type="PANTHER" id="PTHR24416">
    <property type="entry name" value="TYROSINE-PROTEIN KINASE RECEPTOR"/>
    <property type="match status" value="1"/>
</dbReference>
<feature type="binding site" evidence="18 20">
    <location>
        <position position="1051"/>
    </location>
    <ligand>
        <name>ATP</name>
        <dbReference type="ChEBI" id="CHEBI:30616"/>
    </ligand>
</feature>
<evidence type="ECO:0000256" key="20">
    <source>
        <dbReference type="PROSITE-ProRule" id="PRU10141"/>
    </source>
</evidence>
<evidence type="ECO:0000256" key="21">
    <source>
        <dbReference type="SAM" id="Coils"/>
    </source>
</evidence>
<keyword evidence="21" id="KW-0175">Coiled coil</keyword>
<keyword evidence="5 22" id="KW-0812">Transmembrane</keyword>
<dbReference type="GO" id="GO:0043235">
    <property type="term" value="C:receptor complex"/>
    <property type="evidence" value="ECO:0007669"/>
    <property type="project" value="TreeGrafter"/>
</dbReference>
<evidence type="ECO:0000256" key="9">
    <source>
        <dbReference type="ARBA" id="ARBA00022989"/>
    </source>
</evidence>
<dbReference type="InterPro" id="IPR001245">
    <property type="entry name" value="Ser-Thr/Tyr_kinase_cat_dom"/>
</dbReference>
<dbReference type="PROSITE" id="PS50835">
    <property type="entry name" value="IG_LIKE"/>
    <property type="match status" value="4"/>
</dbReference>
<dbReference type="InterPro" id="IPR020635">
    <property type="entry name" value="Tyr_kinase_cat_dom"/>
</dbReference>
<keyword evidence="4" id="KW-0808">Transferase</keyword>
<keyword evidence="19" id="KW-0479">Metal-binding</keyword>
<accession>A0A182E0K1</accession>
<evidence type="ECO:0000256" key="15">
    <source>
        <dbReference type="ARBA" id="ARBA00023319"/>
    </source>
</evidence>
<dbReference type="Pfam" id="PF13927">
    <property type="entry name" value="Ig_3"/>
    <property type="match status" value="1"/>
</dbReference>
<dbReference type="STRING" id="42157.A0A182E0K1"/>
<keyword evidence="7" id="KW-0418">Kinase</keyword>
<evidence type="ECO:0000256" key="13">
    <source>
        <dbReference type="ARBA" id="ARBA00023170"/>
    </source>
</evidence>
<keyword evidence="13" id="KW-0675">Receptor</keyword>
<evidence type="ECO:0000259" key="24">
    <source>
        <dbReference type="PROSITE" id="PS50835"/>
    </source>
</evidence>
<feature type="domain" description="Ig-like" evidence="24">
    <location>
        <begin position="840"/>
        <end position="919"/>
    </location>
</feature>